<dbReference type="Pfam" id="PF13649">
    <property type="entry name" value="Methyltransf_25"/>
    <property type="match status" value="1"/>
</dbReference>
<dbReference type="CDD" id="cd02440">
    <property type="entry name" value="AdoMet_MTases"/>
    <property type="match status" value="1"/>
</dbReference>
<dbReference type="SUPFAM" id="SSF53335">
    <property type="entry name" value="S-adenosyl-L-methionine-dependent methyltransferases"/>
    <property type="match status" value="1"/>
</dbReference>
<dbReference type="RefSeq" id="WP_345321733.1">
    <property type="nucleotide sequence ID" value="NZ_BAABGA010000029.1"/>
</dbReference>
<feature type="domain" description="Methyltransferase" evidence="1">
    <location>
        <begin position="72"/>
        <end position="171"/>
    </location>
</feature>
<evidence type="ECO:0000313" key="3">
    <source>
        <dbReference type="Proteomes" id="UP001500840"/>
    </source>
</evidence>
<keyword evidence="2" id="KW-0489">Methyltransferase</keyword>
<dbReference type="Proteomes" id="UP001500840">
    <property type="component" value="Unassembled WGS sequence"/>
</dbReference>
<dbReference type="InterPro" id="IPR041698">
    <property type="entry name" value="Methyltransf_25"/>
</dbReference>
<dbReference type="Gene3D" id="3.40.50.150">
    <property type="entry name" value="Vaccinia Virus protein VP39"/>
    <property type="match status" value="1"/>
</dbReference>
<protein>
    <submittedName>
        <fullName evidence="2">Class I SAM-dependent methyltransferase</fullName>
    </submittedName>
</protein>
<keyword evidence="3" id="KW-1185">Reference proteome</keyword>
<name>A0ABP8MMH0_9BACT</name>
<comment type="caution">
    <text evidence="2">The sequence shown here is derived from an EMBL/GenBank/DDBJ whole genome shotgun (WGS) entry which is preliminary data.</text>
</comment>
<keyword evidence="2" id="KW-0808">Transferase</keyword>
<evidence type="ECO:0000313" key="2">
    <source>
        <dbReference type="EMBL" id="GAA4452022.1"/>
    </source>
</evidence>
<dbReference type="EMBL" id="BAABGA010000029">
    <property type="protein sequence ID" value="GAA4452022.1"/>
    <property type="molecule type" value="Genomic_DNA"/>
</dbReference>
<gene>
    <name evidence="2" type="ORF">GCM10023156_20710</name>
</gene>
<dbReference type="InterPro" id="IPR029063">
    <property type="entry name" value="SAM-dependent_MTases_sf"/>
</dbReference>
<proteinExistence type="predicted"/>
<dbReference type="GO" id="GO:0032259">
    <property type="term" value="P:methylation"/>
    <property type="evidence" value="ECO:0007669"/>
    <property type="project" value="UniProtKB-KW"/>
</dbReference>
<evidence type="ECO:0000259" key="1">
    <source>
        <dbReference type="Pfam" id="PF13649"/>
    </source>
</evidence>
<sequence>MNQPPKTTRPPDWRRPIGVSAGTWSYVNEWTIADHYDAFVADTPLCALDQSILKEVFPGTLSDDSAPSLTSIVDLGCGSGRVAMELANRGYRVVGVDLSQRMLEVMMAKASQLALQEQIHAVRANLVQLDCFADQSIDHAVCLFSTMGMIQGRRNRQQMLRHVARIVRPQGRLVLHVHNRWSALREPGGWRSLVRSWIKSRWQSGHEFGDSVYQYRGLEKMFMHRFSKRELIADLQATQWDVTQFHPLSIDGASIVSGSRSPVGGFIVVAENRIANP</sequence>
<dbReference type="PANTHER" id="PTHR42912:SF80">
    <property type="entry name" value="METHYLTRANSFERASE DOMAIN-CONTAINING PROTEIN"/>
    <property type="match status" value="1"/>
</dbReference>
<dbReference type="GO" id="GO:0008168">
    <property type="term" value="F:methyltransferase activity"/>
    <property type="evidence" value="ECO:0007669"/>
    <property type="project" value="UniProtKB-KW"/>
</dbReference>
<accession>A0ABP8MMH0</accession>
<dbReference type="PANTHER" id="PTHR42912">
    <property type="entry name" value="METHYLTRANSFERASE"/>
    <property type="match status" value="1"/>
</dbReference>
<dbReference type="InterPro" id="IPR050508">
    <property type="entry name" value="Methyltransf_Superfamily"/>
</dbReference>
<organism evidence="2 3">
    <name type="scientific">Novipirellula rosea</name>
    <dbReference type="NCBI Taxonomy" id="1031540"/>
    <lineage>
        <taxon>Bacteria</taxon>
        <taxon>Pseudomonadati</taxon>
        <taxon>Planctomycetota</taxon>
        <taxon>Planctomycetia</taxon>
        <taxon>Pirellulales</taxon>
        <taxon>Pirellulaceae</taxon>
        <taxon>Novipirellula</taxon>
    </lineage>
</organism>
<reference evidence="3" key="1">
    <citation type="journal article" date="2019" name="Int. J. Syst. Evol. Microbiol.">
        <title>The Global Catalogue of Microorganisms (GCM) 10K type strain sequencing project: providing services to taxonomists for standard genome sequencing and annotation.</title>
        <authorList>
            <consortium name="The Broad Institute Genomics Platform"/>
            <consortium name="The Broad Institute Genome Sequencing Center for Infectious Disease"/>
            <person name="Wu L."/>
            <person name="Ma J."/>
        </authorList>
    </citation>
    <scope>NUCLEOTIDE SEQUENCE [LARGE SCALE GENOMIC DNA]</scope>
    <source>
        <strain evidence="3">JCM 17759</strain>
    </source>
</reference>